<dbReference type="PANTHER" id="PTHR11610:SF169">
    <property type="entry name" value="GH15759P-RELATED"/>
    <property type="match status" value="1"/>
</dbReference>
<accession>A0A336LSY7</accession>
<evidence type="ECO:0000256" key="1">
    <source>
        <dbReference type="ARBA" id="ARBA00004613"/>
    </source>
</evidence>
<reference evidence="6" key="1">
    <citation type="submission" date="2018-07" db="EMBL/GenBank/DDBJ databases">
        <authorList>
            <person name="Quirk P.G."/>
            <person name="Krulwich T.A."/>
        </authorList>
    </citation>
    <scope>NUCLEOTIDE SEQUENCE</scope>
</reference>
<evidence type="ECO:0000259" key="5">
    <source>
        <dbReference type="Pfam" id="PF00151"/>
    </source>
</evidence>
<comment type="subcellular location">
    <subcellularLocation>
        <location evidence="1">Secreted</location>
    </subcellularLocation>
</comment>
<dbReference type="PANTHER" id="PTHR11610">
    <property type="entry name" value="LIPASE"/>
    <property type="match status" value="1"/>
</dbReference>
<dbReference type="GO" id="GO:0005615">
    <property type="term" value="C:extracellular space"/>
    <property type="evidence" value="ECO:0007669"/>
    <property type="project" value="TreeGrafter"/>
</dbReference>
<feature type="domain" description="Lipase" evidence="5">
    <location>
        <begin position="42"/>
        <end position="310"/>
    </location>
</feature>
<dbReference type="InterPro" id="IPR013818">
    <property type="entry name" value="Lipase"/>
</dbReference>
<dbReference type="OMA" id="WYITAVK"/>
<dbReference type="EMBL" id="UFQT01000174">
    <property type="protein sequence ID" value="SSX21104.1"/>
    <property type="molecule type" value="Genomic_DNA"/>
</dbReference>
<evidence type="ECO:0000256" key="2">
    <source>
        <dbReference type="ARBA" id="ARBA00010701"/>
    </source>
</evidence>
<proteinExistence type="inferred from homology"/>
<keyword evidence="3" id="KW-0964">Secreted</keyword>
<name>A0A336LSY7_CULSO</name>
<dbReference type="InterPro" id="IPR033906">
    <property type="entry name" value="Lipase_N"/>
</dbReference>
<dbReference type="AlphaFoldDB" id="A0A336LSY7"/>
<dbReference type="InterPro" id="IPR029058">
    <property type="entry name" value="AB_hydrolase_fold"/>
</dbReference>
<organism evidence="6">
    <name type="scientific">Culicoides sonorensis</name>
    <name type="common">Biting midge</name>
    <dbReference type="NCBI Taxonomy" id="179676"/>
    <lineage>
        <taxon>Eukaryota</taxon>
        <taxon>Metazoa</taxon>
        <taxon>Ecdysozoa</taxon>
        <taxon>Arthropoda</taxon>
        <taxon>Hexapoda</taxon>
        <taxon>Insecta</taxon>
        <taxon>Pterygota</taxon>
        <taxon>Neoptera</taxon>
        <taxon>Endopterygota</taxon>
        <taxon>Diptera</taxon>
        <taxon>Nematocera</taxon>
        <taxon>Chironomoidea</taxon>
        <taxon>Ceratopogonidae</taxon>
        <taxon>Ceratopogoninae</taxon>
        <taxon>Culicoides</taxon>
        <taxon>Monoculicoides</taxon>
    </lineage>
</organism>
<dbReference type="VEuPathDB" id="VectorBase:CSON003911"/>
<dbReference type="GO" id="GO:0017171">
    <property type="term" value="F:serine hydrolase activity"/>
    <property type="evidence" value="ECO:0007669"/>
    <property type="project" value="TreeGrafter"/>
</dbReference>
<dbReference type="Pfam" id="PF00151">
    <property type="entry name" value="Lipase"/>
    <property type="match status" value="1"/>
</dbReference>
<dbReference type="FunFam" id="3.40.50.1820:FF:000122">
    <property type="entry name" value="Vitellogenin-3-like Protein"/>
    <property type="match status" value="1"/>
</dbReference>
<protein>
    <submittedName>
        <fullName evidence="6">CSON003911 protein</fullName>
    </submittedName>
</protein>
<dbReference type="GO" id="GO:0016042">
    <property type="term" value="P:lipid catabolic process"/>
    <property type="evidence" value="ECO:0007669"/>
    <property type="project" value="TreeGrafter"/>
</dbReference>
<sequence length="316" mass="35278">MVLPAENIALCTVFTLFFGGSPLMYSPAPRGDCENCCQIREPKDIKFLLYTRKNPTKANLLYVSDHKRLDRSNLNKTNPLVVYLHGFSERAPGGKNQSSQEVRDEVGDYNVILVDWSPITALPWYVNAVENGPRVGVPLKNVHVIGFSLGAEVAGYIGKTLKEWGMMLPRITGLDPAFPLYMFGGETGRLSYGDAKFVDVIHTDGGVFGYPWALGHADFFPNGGTPLQPGCVQEETSKNRWLVGCSHQRAWVYFVESVRRPKAFMAERCEAALELENKNCTSNMTAYMGMKADKRLRGKFYLTTNTETPFGRNIVT</sequence>
<dbReference type="GO" id="GO:0016298">
    <property type="term" value="F:lipase activity"/>
    <property type="evidence" value="ECO:0007669"/>
    <property type="project" value="InterPro"/>
</dbReference>
<evidence type="ECO:0000313" key="6">
    <source>
        <dbReference type="EMBL" id="SSX21104.1"/>
    </source>
</evidence>
<comment type="similarity">
    <text evidence="2 4">Belongs to the AB hydrolase superfamily. Lipase family.</text>
</comment>
<dbReference type="InterPro" id="IPR000734">
    <property type="entry name" value="TAG_lipase"/>
</dbReference>
<gene>
    <name evidence="6" type="primary">CSON003911</name>
</gene>
<dbReference type="SUPFAM" id="SSF53474">
    <property type="entry name" value="alpha/beta-Hydrolases"/>
    <property type="match status" value="1"/>
</dbReference>
<dbReference type="Gene3D" id="3.40.50.1820">
    <property type="entry name" value="alpha/beta hydrolase"/>
    <property type="match status" value="1"/>
</dbReference>
<evidence type="ECO:0000256" key="3">
    <source>
        <dbReference type="ARBA" id="ARBA00022525"/>
    </source>
</evidence>
<evidence type="ECO:0000256" key="4">
    <source>
        <dbReference type="RuleBase" id="RU004262"/>
    </source>
</evidence>
<dbReference type="CDD" id="cd00707">
    <property type="entry name" value="Pancreat_lipase_like"/>
    <property type="match status" value="1"/>
</dbReference>